<gene>
    <name evidence="9" type="primary">ispE</name>
    <name evidence="12" type="ORF">EDD60_11274</name>
</gene>
<dbReference type="Pfam" id="PF08544">
    <property type="entry name" value="GHMP_kinases_C"/>
    <property type="match status" value="1"/>
</dbReference>
<dbReference type="GO" id="GO:0050515">
    <property type="term" value="F:4-(cytidine 5'-diphospho)-2-C-methyl-D-erythritol kinase activity"/>
    <property type="evidence" value="ECO:0007669"/>
    <property type="project" value="UniProtKB-UniRule"/>
</dbReference>
<dbReference type="Proteomes" id="UP000295515">
    <property type="component" value="Unassembled WGS sequence"/>
</dbReference>
<sequence>MKVRAYAKVNLALDVVRKRADGYHDLEMVMAPITLHDLIYIHRIDQGIEITSNSYRMPTDEKNIMYQVAQILIERYHINAGVKIHIYKHIPTQAGLAGGSADGAAVLRAMNQMFGLNLSLETLAEIGKEVGADIPFCIYEQMAVVRGIGEKLEFIDNEFRCHVLIVKPKKGVPTKKSFGMLDLAHAIHPDIMKMKQSIEDNDYQGVVDSLGNTLEAPSLEIVPEIAQIKKEMIELGFDGTLMSGSGSSVFGLTMNSDILEKGYEFFQNKYNFVRKTELLHKEKEKY</sequence>
<dbReference type="AlphaFoldDB" id="A0A4R3Z2R9"/>
<evidence type="ECO:0000256" key="9">
    <source>
        <dbReference type="HAMAP-Rule" id="MF_00061"/>
    </source>
</evidence>
<dbReference type="SUPFAM" id="SSF55060">
    <property type="entry name" value="GHMP Kinase, C-terminal domain"/>
    <property type="match status" value="1"/>
</dbReference>
<dbReference type="GeneID" id="98915629"/>
<accession>A0A4R3Z2R9</accession>
<dbReference type="Gene3D" id="3.30.70.890">
    <property type="entry name" value="GHMP kinase, C-terminal domain"/>
    <property type="match status" value="1"/>
</dbReference>
<comment type="function">
    <text evidence="9">Catalyzes the phosphorylation of the position 2 hydroxy group of 4-diphosphocytidyl-2C-methyl-D-erythritol.</text>
</comment>
<organism evidence="12 13">
    <name type="scientific">Longibaculum muris</name>
    <dbReference type="NCBI Taxonomy" id="1796628"/>
    <lineage>
        <taxon>Bacteria</taxon>
        <taxon>Bacillati</taxon>
        <taxon>Bacillota</taxon>
        <taxon>Erysipelotrichia</taxon>
        <taxon>Erysipelotrichales</taxon>
        <taxon>Coprobacillaceae</taxon>
        <taxon>Longibaculum</taxon>
    </lineage>
</organism>
<dbReference type="InterPro" id="IPR014721">
    <property type="entry name" value="Ribsml_uS5_D2-typ_fold_subgr"/>
</dbReference>
<evidence type="ECO:0000256" key="7">
    <source>
        <dbReference type="ARBA" id="ARBA00022840"/>
    </source>
</evidence>
<feature type="binding site" evidence="9">
    <location>
        <begin position="91"/>
        <end position="101"/>
    </location>
    <ligand>
        <name>ATP</name>
        <dbReference type="ChEBI" id="CHEBI:30616"/>
    </ligand>
</feature>
<dbReference type="RefSeq" id="WP_066451065.1">
    <property type="nucleotide sequence ID" value="NZ_CAUWFI010000021.1"/>
</dbReference>
<evidence type="ECO:0000313" key="13">
    <source>
        <dbReference type="Proteomes" id="UP000295515"/>
    </source>
</evidence>
<evidence type="ECO:0000256" key="8">
    <source>
        <dbReference type="ARBA" id="ARBA00032554"/>
    </source>
</evidence>
<comment type="similarity">
    <text evidence="1 9">Belongs to the GHMP kinase family. IspE subfamily.</text>
</comment>
<feature type="domain" description="GHMP kinase N-terminal" evidence="10">
    <location>
        <begin position="63"/>
        <end position="140"/>
    </location>
</feature>
<evidence type="ECO:0000259" key="11">
    <source>
        <dbReference type="Pfam" id="PF08544"/>
    </source>
</evidence>
<dbReference type="PIRSF" id="PIRSF010376">
    <property type="entry name" value="IspE"/>
    <property type="match status" value="1"/>
</dbReference>
<feature type="active site" evidence="9">
    <location>
        <position position="133"/>
    </location>
</feature>
<keyword evidence="6 9" id="KW-0418">Kinase</keyword>
<keyword evidence="4 9" id="KW-0808">Transferase</keyword>
<keyword evidence="9" id="KW-0414">Isoprene biosynthesis</keyword>
<dbReference type="InterPro" id="IPR006204">
    <property type="entry name" value="GHMP_kinase_N_dom"/>
</dbReference>
<comment type="catalytic activity">
    <reaction evidence="9">
        <text>4-CDP-2-C-methyl-D-erythritol + ATP = 4-CDP-2-C-methyl-D-erythritol 2-phosphate + ADP + H(+)</text>
        <dbReference type="Rhea" id="RHEA:18437"/>
        <dbReference type="ChEBI" id="CHEBI:15378"/>
        <dbReference type="ChEBI" id="CHEBI:30616"/>
        <dbReference type="ChEBI" id="CHEBI:57823"/>
        <dbReference type="ChEBI" id="CHEBI:57919"/>
        <dbReference type="ChEBI" id="CHEBI:456216"/>
        <dbReference type="EC" id="2.7.1.148"/>
    </reaction>
</comment>
<dbReference type="InterPro" id="IPR013750">
    <property type="entry name" value="GHMP_kinase_C_dom"/>
</dbReference>
<dbReference type="UniPathway" id="UPA00056">
    <property type="reaction ID" value="UER00094"/>
</dbReference>
<dbReference type="InterPro" id="IPR004424">
    <property type="entry name" value="IspE"/>
</dbReference>
<evidence type="ECO:0000256" key="1">
    <source>
        <dbReference type="ARBA" id="ARBA00009684"/>
    </source>
</evidence>
<dbReference type="GO" id="GO:0005524">
    <property type="term" value="F:ATP binding"/>
    <property type="evidence" value="ECO:0007669"/>
    <property type="project" value="UniProtKB-UniRule"/>
</dbReference>
<dbReference type="InterPro" id="IPR020568">
    <property type="entry name" value="Ribosomal_Su5_D2-typ_SF"/>
</dbReference>
<evidence type="ECO:0000259" key="10">
    <source>
        <dbReference type="Pfam" id="PF00288"/>
    </source>
</evidence>
<evidence type="ECO:0000256" key="6">
    <source>
        <dbReference type="ARBA" id="ARBA00022777"/>
    </source>
</evidence>
<evidence type="ECO:0000256" key="3">
    <source>
        <dbReference type="ARBA" id="ARBA00017473"/>
    </source>
</evidence>
<feature type="active site" evidence="9">
    <location>
        <position position="8"/>
    </location>
</feature>
<dbReference type="SUPFAM" id="SSF54211">
    <property type="entry name" value="Ribosomal protein S5 domain 2-like"/>
    <property type="match status" value="1"/>
</dbReference>
<keyword evidence="5 9" id="KW-0547">Nucleotide-binding</keyword>
<keyword evidence="13" id="KW-1185">Reference proteome</keyword>
<protein>
    <recommendedName>
        <fullName evidence="3 9">4-diphosphocytidyl-2-C-methyl-D-erythritol kinase</fullName>
        <shortName evidence="9">CMK</shortName>
        <ecNumber evidence="2 9">2.7.1.148</ecNumber>
    </recommendedName>
    <alternativeName>
        <fullName evidence="8 9">4-(cytidine-5'-diphospho)-2-C-methyl-D-erythritol kinase</fullName>
    </alternativeName>
</protein>
<comment type="pathway">
    <text evidence="9">Isoprenoid biosynthesis; isopentenyl diphosphate biosynthesis via DXP pathway; isopentenyl diphosphate from 1-deoxy-D-xylulose 5-phosphate: step 3/6.</text>
</comment>
<evidence type="ECO:0000256" key="4">
    <source>
        <dbReference type="ARBA" id="ARBA00022679"/>
    </source>
</evidence>
<dbReference type="InterPro" id="IPR036554">
    <property type="entry name" value="GHMP_kinase_C_sf"/>
</dbReference>
<dbReference type="EC" id="2.7.1.148" evidence="2 9"/>
<evidence type="ECO:0000256" key="2">
    <source>
        <dbReference type="ARBA" id="ARBA00012052"/>
    </source>
</evidence>
<name>A0A4R3Z2R9_9FIRM</name>
<evidence type="ECO:0000256" key="5">
    <source>
        <dbReference type="ARBA" id="ARBA00022741"/>
    </source>
</evidence>
<dbReference type="GO" id="GO:0019288">
    <property type="term" value="P:isopentenyl diphosphate biosynthetic process, methylerythritol 4-phosphate pathway"/>
    <property type="evidence" value="ECO:0007669"/>
    <property type="project" value="UniProtKB-UniRule"/>
</dbReference>
<dbReference type="Gene3D" id="3.30.230.10">
    <property type="match status" value="1"/>
</dbReference>
<dbReference type="EMBL" id="SMCQ01000012">
    <property type="protein sequence ID" value="TCV98578.1"/>
    <property type="molecule type" value="Genomic_DNA"/>
</dbReference>
<reference evidence="12 13" key="1">
    <citation type="submission" date="2019-03" db="EMBL/GenBank/DDBJ databases">
        <title>Genomic Encyclopedia of Type Strains, Phase IV (KMG-IV): sequencing the most valuable type-strain genomes for metagenomic binning, comparative biology and taxonomic classification.</title>
        <authorList>
            <person name="Goeker M."/>
        </authorList>
    </citation>
    <scope>NUCLEOTIDE SEQUENCE [LARGE SCALE GENOMIC DNA]</scope>
    <source>
        <strain evidence="12 13">DSM 29487</strain>
    </source>
</reference>
<comment type="caution">
    <text evidence="12">The sequence shown here is derived from an EMBL/GenBank/DDBJ whole genome shotgun (WGS) entry which is preliminary data.</text>
</comment>
<dbReference type="Pfam" id="PF00288">
    <property type="entry name" value="GHMP_kinases_N"/>
    <property type="match status" value="1"/>
</dbReference>
<dbReference type="PANTHER" id="PTHR43527">
    <property type="entry name" value="4-DIPHOSPHOCYTIDYL-2-C-METHYL-D-ERYTHRITOL KINASE, CHLOROPLASTIC"/>
    <property type="match status" value="1"/>
</dbReference>
<dbReference type="GO" id="GO:0016114">
    <property type="term" value="P:terpenoid biosynthetic process"/>
    <property type="evidence" value="ECO:0007669"/>
    <property type="project" value="UniProtKB-UniRule"/>
</dbReference>
<proteinExistence type="inferred from homology"/>
<keyword evidence="7 9" id="KW-0067">ATP-binding</keyword>
<dbReference type="HAMAP" id="MF_00061">
    <property type="entry name" value="IspE"/>
    <property type="match status" value="1"/>
</dbReference>
<dbReference type="NCBIfam" id="TIGR00154">
    <property type="entry name" value="ispE"/>
    <property type="match status" value="1"/>
</dbReference>
<dbReference type="PANTHER" id="PTHR43527:SF2">
    <property type="entry name" value="4-DIPHOSPHOCYTIDYL-2-C-METHYL-D-ERYTHRITOL KINASE, CHLOROPLASTIC"/>
    <property type="match status" value="1"/>
</dbReference>
<evidence type="ECO:0000313" key="12">
    <source>
        <dbReference type="EMBL" id="TCV98578.1"/>
    </source>
</evidence>
<feature type="domain" description="GHMP kinase C-terminal" evidence="11">
    <location>
        <begin position="197"/>
        <end position="270"/>
    </location>
</feature>